<dbReference type="Proteomes" id="UP001500888">
    <property type="component" value="Unassembled WGS sequence"/>
</dbReference>
<dbReference type="RefSeq" id="WP_344948173.1">
    <property type="nucleotide sequence ID" value="NZ_BAAAZR010000031.1"/>
</dbReference>
<protein>
    <submittedName>
        <fullName evidence="1">Uncharacterized protein</fullName>
    </submittedName>
</protein>
<sequence length="99" mass="11798">MRVCEDPPFTEFGDIRHAPERCPLCAYLAVNPTYWQRVIKQHMEYHQMIKTWCRSSLPLAYRLAGITCDYSKRHALHWELNRRGINAATIDEHLWQFHG</sequence>
<reference evidence="2" key="1">
    <citation type="journal article" date="2019" name="Int. J. Syst. Evol. Microbiol.">
        <title>The Global Catalogue of Microorganisms (GCM) 10K type strain sequencing project: providing services to taxonomists for standard genome sequencing and annotation.</title>
        <authorList>
            <consortium name="The Broad Institute Genomics Platform"/>
            <consortium name="The Broad Institute Genome Sequencing Center for Infectious Disease"/>
            <person name="Wu L."/>
            <person name="Ma J."/>
        </authorList>
    </citation>
    <scope>NUCLEOTIDE SEQUENCE [LARGE SCALE GENOMIC DNA]</scope>
    <source>
        <strain evidence="2">JCM 16908</strain>
    </source>
</reference>
<proteinExistence type="predicted"/>
<accession>A0ABP7J2L6</accession>
<organism evidence="1 2">
    <name type="scientific">Sphaerisporangium flaviroseum</name>
    <dbReference type="NCBI Taxonomy" id="509199"/>
    <lineage>
        <taxon>Bacteria</taxon>
        <taxon>Bacillati</taxon>
        <taxon>Actinomycetota</taxon>
        <taxon>Actinomycetes</taxon>
        <taxon>Streptosporangiales</taxon>
        <taxon>Streptosporangiaceae</taxon>
        <taxon>Sphaerisporangium</taxon>
    </lineage>
</organism>
<evidence type="ECO:0000313" key="2">
    <source>
        <dbReference type="Proteomes" id="UP001500888"/>
    </source>
</evidence>
<evidence type="ECO:0000313" key="1">
    <source>
        <dbReference type="EMBL" id="GAA3832264.1"/>
    </source>
</evidence>
<dbReference type="EMBL" id="BAAAZR010000031">
    <property type="protein sequence ID" value="GAA3832264.1"/>
    <property type="molecule type" value="Genomic_DNA"/>
</dbReference>
<keyword evidence="2" id="KW-1185">Reference proteome</keyword>
<gene>
    <name evidence="1" type="ORF">GCM10022226_61870</name>
</gene>
<comment type="caution">
    <text evidence="1">The sequence shown here is derived from an EMBL/GenBank/DDBJ whole genome shotgun (WGS) entry which is preliminary data.</text>
</comment>
<name>A0ABP7J2L6_9ACTN</name>